<dbReference type="InterPro" id="IPR020046">
    <property type="entry name" value="5-3_exonucl_a-hlix_arch_N"/>
</dbReference>
<comment type="catalytic activity">
    <reaction evidence="14 16">
        <text>DNA(n) + a 2'-deoxyribonucleoside 5'-triphosphate = DNA(n+1) + diphosphate</text>
        <dbReference type="Rhea" id="RHEA:22508"/>
        <dbReference type="Rhea" id="RHEA-COMP:17339"/>
        <dbReference type="Rhea" id="RHEA-COMP:17340"/>
        <dbReference type="ChEBI" id="CHEBI:33019"/>
        <dbReference type="ChEBI" id="CHEBI:61560"/>
        <dbReference type="ChEBI" id="CHEBI:173112"/>
        <dbReference type="EC" id="2.7.7.7"/>
    </reaction>
</comment>
<dbReference type="OrthoDB" id="9806424at2"/>
<dbReference type="NCBIfam" id="NF004397">
    <property type="entry name" value="PRK05755.1"/>
    <property type="match status" value="1"/>
</dbReference>
<dbReference type="InterPro" id="IPR036397">
    <property type="entry name" value="RNaseH_sf"/>
</dbReference>
<dbReference type="Gene3D" id="3.40.50.1010">
    <property type="entry name" value="5'-nuclease"/>
    <property type="match status" value="1"/>
</dbReference>
<dbReference type="RefSeq" id="WP_128500543.1">
    <property type="nucleotide sequence ID" value="NZ_CP035107.1"/>
</dbReference>
<dbReference type="NCBIfam" id="TIGR00593">
    <property type="entry name" value="pola"/>
    <property type="match status" value="1"/>
</dbReference>
<dbReference type="SMART" id="SM00482">
    <property type="entry name" value="POLAc"/>
    <property type="match status" value="1"/>
</dbReference>
<dbReference type="InterPro" id="IPR029060">
    <property type="entry name" value="PIN-like_dom_sf"/>
</dbReference>
<dbReference type="InterPro" id="IPR018320">
    <property type="entry name" value="DNA_polymerase_1"/>
</dbReference>
<keyword evidence="5 16" id="KW-0548">Nucleotidyltransferase</keyword>
<dbReference type="GO" id="GO:0008409">
    <property type="term" value="F:5'-3' exonuclease activity"/>
    <property type="evidence" value="ECO:0007669"/>
    <property type="project" value="UniProtKB-UniRule"/>
</dbReference>
<dbReference type="Pfam" id="PF00476">
    <property type="entry name" value="DNA_pol_A"/>
    <property type="match status" value="1"/>
</dbReference>
<dbReference type="InterPro" id="IPR036279">
    <property type="entry name" value="5-3_exonuclease_C_sf"/>
</dbReference>
<evidence type="ECO:0000256" key="7">
    <source>
        <dbReference type="ARBA" id="ARBA00022722"/>
    </source>
</evidence>
<dbReference type="SMART" id="SM00474">
    <property type="entry name" value="35EXOc"/>
    <property type="match status" value="1"/>
</dbReference>
<dbReference type="Gene3D" id="1.10.150.20">
    <property type="entry name" value="5' to 3' exonuclease, C-terminal subdomain"/>
    <property type="match status" value="2"/>
</dbReference>
<dbReference type="SUPFAM" id="SSF47807">
    <property type="entry name" value="5' to 3' exonuclease, C-terminal subdomain"/>
    <property type="match status" value="1"/>
</dbReference>
<accession>A0A3R5UUG7</accession>
<dbReference type="Gene3D" id="1.20.1060.10">
    <property type="entry name" value="Taq DNA Polymerase, Chain T, domain 4"/>
    <property type="match status" value="1"/>
</dbReference>
<dbReference type="Gene3D" id="3.30.420.10">
    <property type="entry name" value="Ribonuclease H-like superfamily/Ribonuclease H"/>
    <property type="match status" value="1"/>
</dbReference>
<proteinExistence type="inferred from homology"/>
<keyword evidence="4 16" id="KW-0808">Transferase</keyword>
<dbReference type="InterPro" id="IPR019760">
    <property type="entry name" value="DNA-dir_DNA_pol_A_CS"/>
</dbReference>
<keyword evidence="6 16" id="KW-0235">DNA replication</keyword>
<dbReference type="InterPro" id="IPR008918">
    <property type="entry name" value="HhH2"/>
</dbReference>
<keyword evidence="9 16" id="KW-0378">Hydrolase</keyword>
<dbReference type="Pfam" id="PF01612">
    <property type="entry name" value="DNA_pol_A_exo1"/>
    <property type="match status" value="1"/>
</dbReference>
<dbReference type="PANTHER" id="PTHR10133">
    <property type="entry name" value="DNA POLYMERASE I"/>
    <property type="match status" value="1"/>
</dbReference>
<evidence type="ECO:0000256" key="9">
    <source>
        <dbReference type="ARBA" id="ARBA00022801"/>
    </source>
</evidence>
<dbReference type="AlphaFoldDB" id="A0A3R5UUG7"/>
<dbReference type="Gene3D" id="3.30.70.370">
    <property type="match status" value="1"/>
</dbReference>
<evidence type="ECO:0000256" key="13">
    <source>
        <dbReference type="ARBA" id="ARBA00023204"/>
    </source>
</evidence>
<evidence type="ECO:0000256" key="4">
    <source>
        <dbReference type="ARBA" id="ARBA00022679"/>
    </source>
</evidence>
<dbReference type="InterPro" id="IPR002421">
    <property type="entry name" value="5-3_exonuclease"/>
</dbReference>
<dbReference type="FunFam" id="1.20.1060.10:FF:000001">
    <property type="entry name" value="DNA polymerase I"/>
    <property type="match status" value="1"/>
</dbReference>
<dbReference type="CDD" id="cd06139">
    <property type="entry name" value="DNA_polA_I_Ecoli_like_exo"/>
    <property type="match status" value="1"/>
</dbReference>
<keyword evidence="12 16" id="KW-0238">DNA-binding</keyword>
<dbReference type="SMART" id="SM00279">
    <property type="entry name" value="HhH2"/>
    <property type="match status" value="1"/>
</dbReference>
<dbReference type="GO" id="GO:0003677">
    <property type="term" value="F:DNA binding"/>
    <property type="evidence" value="ECO:0007669"/>
    <property type="project" value="UniProtKB-UniRule"/>
</dbReference>
<evidence type="ECO:0000256" key="3">
    <source>
        <dbReference type="ARBA" id="ARBA00020311"/>
    </source>
</evidence>
<evidence type="ECO:0000256" key="8">
    <source>
        <dbReference type="ARBA" id="ARBA00022763"/>
    </source>
</evidence>
<evidence type="ECO:0000313" key="21">
    <source>
        <dbReference type="Proteomes" id="UP000287701"/>
    </source>
</evidence>
<evidence type="ECO:0000256" key="1">
    <source>
        <dbReference type="ARBA" id="ARBA00007705"/>
    </source>
</evidence>
<protein>
    <recommendedName>
        <fullName evidence="3 15">DNA polymerase I</fullName>
        <ecNumber evidence="2 15">2.7.7.7</ecNumber>
    </recommendedName>
</protein>
<dbReference type="GO" id="GO:0003887">
    <property type="term" value="F:DNA-directed DNA polymerase activity"/>
    <property type="evidence" value="ECO:0007669"/>
    <property type="project" value="UniProtKB-UniRule"/>
</dbReference>
<keyword evidence="10 16" id="KW-0269">Exonuclease</keyword>
<evidence type="ECO:0000256" key="16">
    <source>
        <dbReference type="RuleBase" id="RU004460"/>
    </source>
</evidence>
<gene>
    <name evidence="16 20" type="primary">polA</name>
    <name evidence="20" type="ORF">EQP59_00990</name>
</gene>
<dbReference type="Pfam" id="PF01367">
    <property type="entry name" value="5_3_exonuc"/>
    <property type="match status" value="1"/>
</dbReference>
<keyword evidence="11 16" id="KW-0239">DNA-directed DNA polymerase</keyword>
<dbReference type="InterPro" id="IPR002298">
    <property type="entry name" value="DNA_polymerase_A"/>
</dbReference>
<comment type="function">
    <text evidence="16">In addition to polymerase activity, this DNA polymerase exhibits 3'-5' and 5'-3' exonuclease activity.</text>
</comment>
<name>A0A3R5UUG7_ORNRH</name>
<dbReference type="FunFam" id="1.10.150.20:FF:000002">
    <property type="entry name" value="DNA polymerase I"/>
    <property type="match status" value="1"/>
</dbReference>
<dbReference type="InterPro" id="IPR012337">
    <property type="entry name" value="RNaseH-like_sf"/>
</dbReference>
<evidence type="ECO:0000256" key="15">
    <source>
        <dbReference type="NCBIfam" id="TIGR00593"/>
    </source>
</evidence>
<feature type="domain" description="5'-3' exonuclease" evidence="18">
    <location>
        <begin position="7"/>
        <end position="269"/>
    </location>
</feature>
<feature type="domain" description="3'-5' exonuclease" evidence="17">
    <location>
        <begin position="336"/>
        <end position="518"/>
    </location>
</feature>
<dbReference type="InterPro" id="IPR002562">
    <property type="entry name" value="3'-5'_exonuclease_dom"/>
</dbReference>
<evidence type="ECO:0000259" key="18">
    <source>
        <dbReference type="SMART" id="SM00475"/>
    </source>
</evidence>
<dbReference type="InterPro" id="IPR020045">
    <property type="entry name" value="DNA_polI_H3TH"/>
</dbReference>
<dbReference type="EMBL" id="CP035107">
    <property type="protein sequence ID" value="QAR30032.1"/>
    <property type="molecule type" value="Genomic_DNA"/>
</dbReference>
<sequence>MSAQQDKRLFLLDAYALIFRGYYAFIKNPRINSKGLNTSAIMGFMNSLLEVVKKEKPTHLAVVFDVGKQNTLRHEYFPEYKATRDETPEGIKDAVPYIREILHAMKIPVLSAEGYEADDVIGTLAKKAEKQGFTTYMMTPDKDFAQLVSERIKMYKPASRGGGIQIWGVQEVCENFGVKEPKQIIDYLGMMGDSADNIPGIPGIGPKTAQKFIEKYGSMEGLYEHLSDLKGKQKTNVAENREQAFLSKKLATILTDAPVEFNEESLIVEQPDFDKVKAIFAELEFKRLTETLLRAYGAEVPTPVASAAPTLFDQMEEQPSAAHSVFQNIETREHLYQLVDSTMGLKILVSKLLQQKQICLDCETTGLKALEASLVGMAFSYEQGKGYYVSFAGQSEAEIQEKIEILRPVLESPEILKIGQNLKYDIKVLFKYHIQLSVPLYDTMVAHYLINPDMRHNMDILAETYLNYKPVSIESLIGKKGKNQKSFDQVPLNEQTEYAVEDTDVTLQLKEVFKSKIEKIKAQKLFNEVEMPLVKVLADMEKEGISLDVGALSEISKELDADMGELEKQIFGYAQEEFNLNSPKQLGEVLFEKMQLIKNPKKTKTGQYATSEEILSKIADKHPIIEQILEYRQLQKLKSTYVDSLPQEVSPITGRVHTSFAQTVAATGRLSSNNPNLQNIPIRTPRGQEVRKAFIAKDEQHVLIAADYSQIELRLIAGLSQDPTMMASFNNGEDIHAATASKVFGVPLNEVTREQRSHAKTVNFGIIYGVSAFGLSEQTSLSRGESKDLIDAYFETYPQLQKYIQDQIALARKQGYVETILGRRRYLRDINSNNYVVKSHAERNAVNAPVQGSAADIIKLGMVKIHQRLKEENFQTKMLLQVHDELVFEAPKSEVEQVSALIKDTMEHAIAFNVPLVVECGIGKNWLEAH</sequence>
<organism evidence="20 21">
    <name type="scientific">Ornithobacterium rhinotracheale</name>
    <dbReference type="NCBI Taxonomy" id="28251"/>
    <lineage>
        <taxon>Bacteria</taxon>
        <taxon>Pseudomonadati</taxon>
        <taxon>Bacteroidota</taxon>
        <taxon>Flavobacteriia</taxon>
        <taxon>Flavobacteriales</taxon>
        <taxon>Weeksellaceae</taxon>
        <taxon>Ornithobacterium</taxon>
    </lineage>
</organism>
<dbReference type="SUPFAM" id="SSF88723">
    <property type="entry name" value="PIN domain-like"/>
    <property type="match status" value="1"/>
</dbReference>
<dbReference type="Pfam" id="PF02739">
    <property type="entry name" value="5_3_exonuc_N"/>
    <property type="match status" value="1"/>
</dbReference>
<dbReference type="PANTHER" id="PTHR10133:SF27">
    <property type="entry name" value="DNA POLYMERASE NU"/>
    <property type="match status" value="1"/>
</dbReference>
<dbReference type="InterPro" id="IPR001098">
    <property type="entry name" value="DNA-dir_DNA_pol_A_palm_dom"/>
</dbReference>
<evidence type="ECO:0000256" key="5">
    <source>
        <dbReference type="ARBA" id="ARBA00022695"/>
    </source>
</evidence>
<feature type="domain" description="DNA-directed DNA polymerase family A palm" evidence="19">
    <location>
        <begin position="687"/>
        <end position="894"/>
    </location>
</feature>
<dbReference type="CDD" id="cd08637">
    <property type="entry name" value="DNA_pol_A_pol_I_C"/>
    <property type="match status" value="1"/>
</dbReference>
<evidence type="ECO:0000256" key="6">
    <source>
        <dbReference type="ARBA" id="ARBA00022705"/>
    </source>
</evidence>
<evidence type="ECO:0000259" key="19">
    <source>
        <dbReference type="SMART" id="SM00482"/>
    </source>
</evidence>
<dbReference type="Proteomes" id="UP000287701">
    <property type="component" value="Chromosome"/>
</dbReference>
<evidence type="ECO:0000313" key="20">
    <source>
        <dbReference type="EMBL" id="QAR30032.1"/>
    </source>
</evidence>
<dbReference type="SMART" id="SM00475">
    <property type="entry name" value="53EXOc"/>
    <property type="match status" value="1"/>
</dbReference>
<dbReference type="PRINTS" id="PR00868">
    <property type="entry name" value="DNAPOLI"/>
</dbReference>
<dbReference type="EC" id="2.7.7.7" evidence="2 15"/>
<dbReference type="FunFam" id="1.10.150.20:FF:000003">
    <property type="entry name" value="DNA polymerase I"/>
    <property type="match status" value="1"/>
</dbReference>
<dbReference type="CDD" id="cd09859">
    <property type="entry name" value="PIN_53EXO"/>
    <property type="match status" value="1"/>
</dbReference>
<dbReference type="InterPro" id="IPR043502">
    <property type="entry name" value="DNA/RNA_pol_sf"/>
</dbReference>
<dbReference type="GO" id="GO:0006261">
    <property type="term" value="P:DNA-templated DNA replication"/>
    <property type="evidence" value="ECO:0007669"/>
    <property type="project" value="UniProtKB-UniRule"/>
</dbReference>
<evidence type="ECO:0000256" key="12">
    <source>
        <dbReference type="ARBA" id="ARBA00023125"/>
    </source>
</evidence>
<keyword evidence="7" id="KW-0540">Nuclease</keyword>
<evidence type="ECO:0000256" key="2">
    <source>
        <dbReference type="ARBA" id="ARBA00012417"/>
    </source>
</evidence>
<dbReference type="SUPFAM" id="SSF56672">
    <property type="entry name" value="DNA/RNA polymerases"/>
    <property type="match status" value="1"/>
</dbReference>
<dbReference type="GO" id="GO:0006302">
    <property type="term" value="P:double-strand break repair"/>
    <property type="evidence" value="ECO:0007669"/>
    <property type="project" value="TreeGrafter"/>
</dbReference>
<keyword evidence="13 16" id="KW-0234">DNA repair</keyword>
<dbReference type="PROSITE" id="PS00447">
    <property type="entry name" value="DNA_POLYMERASE_A"/>
    <property type="match status" value="1"/>
</dbReference>
<evidence type="ECO:0000256" key="14">
    <source>
        <dbReference type="ARBA" id="ARBA00049244"/>
    </source>
</evidence>
<dbReference type="CDD" id="cd09898">
    <property type="entry name" value="H3TH_53EXO"/>
    <property type="match status" value="1"/>
</dbReference>
<evidence type="ECO:0000256" key="10">
    <source>
        <dbReference type="ARBA" id="ARBA00022839"/>
    </source>
</evidence>
<reference evidence="20 21" key="1">
    <citation type="submission" date="2019-01" db="EMBL/GenBank/DDBJ databases">
        <title>Whole Genome of Ornithobacterium rhinotracheale FARPER-174b.</title>
        <authorList>
            <person name="Tataje-Lavanda L.A."/>
            <person name="Montalvan A."/>
            <person name="Montesinos R."/>
            <person name="Zimic M."/>
            <person name="Fernandez-Sanchez M."/>
            <person name="Fernandez-Diaz M."/>
        </authorList>
    </citation>
    <scope>NUCLEOTIDE SEQUENCE [LARGE SCALE GENOMIC DNA]</scope>
    <source>
        <strain evidence="20 21">FARPER-174b</strain>
    </source>
</reference>
<keyword evidence="8 16" id="KW-0227">DNA damage</keyword>
<evidence type="ECO:0000259" key="17">
    <source>
        <dbReference type="SMART" id="SM00474"/>
    </source>
</evidence>
<comment type="similarity">
    <text evidence="1 16">Belongs to the DNA polymerase type-A family.</text>
</comment>
<dbReference type="GO" id="GO:0008408">
    <property type="term" value="F:3'-5' exonuclease activity"/>
    <property type="evidence" value="ECO:0007669"/>
    <property type="project" value="UniProtKB-UniRule"/>
</dbReference>
<evidence type="ECO:0000256" key="11">
    <source>
        <dbReference type="ARBA" id="ARBA00022932"/>
    </source>
</evidence>
<dbReference type="SUPFAM" id="SSF53098">
    <property type="entry name" value="Ribonuclease H-like"/>
    <property type="match status" value="1"/>
</dbReference>